<dbReference type="SUPFAM" id="SSF57756">
    <property type="entry name" value="Retrovirus zinc finger-like domains"/>
    <property type="match status" value="1"/>
</dbReference>
<feature type="compositionally biased region" description="Acidic residues" evidence="2">
    <location>
        <begin position="11"/>
        <end position="22"/>
    </location>
</feature>
<evidence type="ECO:0000313" key="5">
    <source>
        <dbReference type="Proteomes" id="UP000002668"/>
    </source>
</evidence>
<gene>
    <name evidence="4" type="ORF">LEMA_P012960.1</name>
</gene>
<organism evidence="5">
    <name type="scientific">Leptosphaeria maculans (strain JN3 / isolate v23.1.3 / race Av1-4-5-6-7-8)</name>
    <name type="common">Blackleg fungus</name>
    <name type="synonym">Phoma lingam</name>
    <dbReference type="NCBI Taxonomy" id="985895"/>
    <lineage>
        <taxon>Eukaryota</taxon>
        <taxon>Fungi</taxon>
        <taxon>Dikarya</taxon>
        <taxon>Ascomycota</taxon>
        <taxon>Pezizomycotina</taxon>
        <taxon>Dothideomycetes</taxon>
        <taxon>Pleosporomycetidae</taxon>
        <taxon>Pleosporales</taxon>
        <taxon>Pleosporineae</taxon>
        <taxon>Leptosphaeriaceae</taxon>
        <taxon>Plenodomus</taxon>
        <taxon>Plenodomus lingam/Leptosphaeria maculans species complex</taxon>
    </lineage>
</organism>
<dbReference type="STRING" id="985895.E5AC55"/>
<dbReference type="OrthoDB" id="427960at2759"/>
<evidence type="ECO:0000313" key="4">
    <source>
        <dbReference type="EMBL" id="CBY00166.1"/>
    </source>
</evidence>
<keyword evidence="1" id="KW-0863">Zinc-finger</keyword>
<feature type="region of interest" description="Disordered" evidence="2">
    <location>
        <begin position="1"/>
        <end position="134"/>
    </location>
</feature>
<feature type="region of interest" description="Disordered" evidence="2">
    <location>
        <begin position="149"/>
        <end position="172"/>
    </location>
</feature>
<keyword evidence="5" id="KW-1185">Reference proteome</keyword>
<evidence type="ECO:0000259" key="3">
    <source>
        <dbReference type="PROSITE" id="PS50158"/>
    </source>
</evidence>
<feature type="domain" description="CCHC-type" evidence="3">
    <location>
        <begin position="140"/>
        <end position="155"/>
    </location>
</feature>
<protein>
    <recommendedName>
        <fullName evidence="3">CCHC-type domain-containing protein</fullName>
    </recommendedName>
</protein>
<dbReference type="VEuPathDB" id="FungiDB:LEMA_P012960.1"/>
<dbReference type="SMART" id="SM00343">
    <property type="entry name" value="ZnF_C2HC"/>
    <property type="match status" value="1"/>
</dbReference>
<feature type="compositionally biased region" description="Basic and acidic residues" evidence="2">
    <location>
        <begin position="75"/>
        <end position="89"/>
    </location>
</feature>
<name>E5AC55_LEPMJ</name>
<dbReference type="Proteomes" id="UP000002668">
    <property type="component" value="Genome"/>
</dbReference>
<evidence type="ECO:0000256" key="1">
    <source>
        <dbReference type="PROSITE-ProRule" id="PRU00047"/>
    </source>
</evidence>
<sequence length="172" mass="18419">MKVRTAGFAEIDAENDSDEEEDQVRPARMQFGGGIKKKEKANPQASVPFEKAENSEGEISSSGEDIDSDDPTAELIRETKREVAAERRESRKSRASMGSDAARAPPQPIDEDMYLGNLTSLSGGTGGSRPAGRDMSQVECYQCGKLGHMATSCPKKAGPRGSAGRGRGKGRR</sequence>
<dbReference type="PROSITE" id="PS50158">
    <property type="entry name" value="ZF_CCHC"/>
    <property type="match status" value="1"/>
</dbReference>
<dbReference type="InParanoid" id="E5AC55"/>
<dbReference type="Gene3D" id="4.10.60.10">
    <property type="entry name" value="Zinc finger, CCHC-type"/>
    <property type="match status" value="1"/>
</dbReference>
<keyword evidence="1" id="KW-0479">Metal-binding</keyword>
<reference evidence="5" key="1">
    <citation type="journal article" date="2011" name="Nat. Commun.">
        <title>Effector diversification within compartments of the Leptosphaeria maculans genome affected by Repeat-Induced Point mutations.</title>
        <authorList>
            <person name="Rouxel T."/>
            <person name="Grandaubert J."/>
            <person name="Hane J.K."/>
            <person name="Hoede C."/>
            <person name="van de Wouw A.P."/>
            <person name="Couloux A."/>
            <person name="Dominguez V."/>
            <person name="Anthouard V."/>
            <person name="Bally P."/>
            <person name="Bourras S."/>
            <person name="Cozijnsen A.J."/>
            <person name="Ciuffetti L.M."/>
            <person name="Degrave A."/>
            <person name="Dilmaghani A."/>
            <person name="Duret L."/>
            <person name="Fudal I."/>
            <person name="Goodwin S.B."/>
            <person name="Gout L."/>
            <person name="Glaser N."/>
            <person name="Linglin J."/>
            <person name="Kema G.H.J."/>
            <person name="Lapalu N."/>
            <person name="Lawrence C.B."/>
            <person name="May K."/>
            <person name="Meyer M."/>
            <person name="Ollivier B."/>
            <person name="Poulain J."/>
            <person name="Schoch C.L."/>
            <person name="Simon A."/>
            <person name="Spatafora J.W."/>
            <person name="Stachowiak A."/>
            <person name="Turgeon B.G."/>
            <person name="Tyler B.M."/>
            <person name="Vincent D."/>
            <person name="Weissenbach J."/>
            <person name="Amselem J."/>
            <person name="Quesneville H."/>
            <person name="Oliver R.P."/>
            <person name="Wincker P."/>
            <person name="Balesdent M.-H."/>
            <person name="Howlett B.J."/>
        </authorList>
    </citation>
    <scope>NUCLEOTIDE SEQUENCE [LARGE SCALE GENOMIC DNA]</scope>
    <source>
        <strain evidence="5">JN3 / isolate v23.1.3 / race Av1-4-5-6-7-8</strain>
    </source>
</reference>
<dbReference type="eggNOG" id="ENOG502SC34">
    <property type="taxonomic scope" value="Eukaryota"/>
</dbReference>
<dbReference type="AlphaFoldDB" id="E5AC55"/>
<dbReference type="InterPro" id="IPR036875">
    <property type="entry name" value="Znf_CCHC_sf"/>
</dbReference>
<dbReference type="GO" id="GO:0003676">
    <property type="term" value="F:nucleic acid binding"/>
    <property type="evidence" value="ECO:0007669"/>
    <property type="project" value="InterPro"/>
</dbReference>
<accession>E5AC55</accession>
<dbReference type="HOGENOM" id="CLU_1555546_0_0_1"/>
<dbReference type="Pfam" id="PF00098">
    <property type="entry name" value="zf-CCHC"/>
    <property type="match status" value="1"/>
</dbReference>
<dbReference type="GO" id="GO:0008270">
    <property type="term" value="F:zinc ion binding"/>
    <property type="evidence" value="ECO:0007669"/>
    <property type="project" value="UniProtKB-KW"/>
</dbReference>
<proteinExistence type="predicted"/>
<evidence type="ECO:0000256" key="2">
    <source>
        <dbReference type="SAM" id="MobiDB-lite"/>
    </source>
</evidence>
<dbReference type="InterPro" id="IPR001878">
    <property type="entry name" value="Znf_CCHC"/>
</dbReference>
<dbReference type="EMBL" id="FP929138">
    <property type="protein sequence ID" value="CBY00166.1"/>
    <property type="molecule type" value="Genomic_DNA"/>
</dbReference>
<keyword evidence="1" id="KW-0862">Zinc</keyword>